<feature type="binding site" evidence="17">
    <location>
        <begin position="401"/>
        <end position="405"/>
    </location>
    <ligand>
        <name>AMP</name>
        <dbReference type="ChEBI" id="CHEBI:456215"/>
    </ligand>
</feature>
<comment type="similarity">
    <text evidence="3 19">In the N-terminal section; belongs to the NnrE/AIBP family.</text>
</comment>
<sequence>MRLGYPAAAIRAAEAPLLDAGRGPVLMRTAAAGLAAVCRRDLIEARGCVTGARVVVLAGAGNNGGDALFAGADLSRRGARVTVVDVLGRLHPEGAAALRAAGGDIEPLGAESAPLTARAELVIDGILGTGASGSLRAPLDTFIADWQAAASGTGSARRQRVIAVDVPTGVDATTGAVGAVHVRADRTVTFGGHKAGLLLPGGADAAGELALVDIGLDLAPFRPTVEAPEPADLAVGWPFPQPDMHKYTRGVLGLVAGSHRYPGAGLLTTAAAVSTGLGMLRLLAPDEVTAAVLDRCPEVVTEPGRVQAWAVGPGAPDTLLMRRAIIEAENRSLPLVIDAGGLGLLTRPLETTCIVTPHAGELVDLLGRLTTGVPTRAEVEADPVTHAVRAAQAFEGVIALKGRRTIVARPDGSVVAPPPGPAALATAGSGDVLTGILGALLATTAEHRVAERSGPYDQADWSGPATDIAILAGLAVTVHGLAGHRTTHASGLPAAVEDIVLGLKAGSAGAGTGQNDGRRGE</sequence>
<evidence type="ECO:0000259" key="20">
    <source>
        <dbReference type="PROSITE" id="PS51383"/>
    </source>
</evidence>
<dbReference type="InterPro" id="IPR029056">
    <property type="entry name" value="Ribokinase-like"/>
</dbReference>
<dbReference type="PIRSF" id="PIRSF017184">
    <property type="entry name" value="Nnr"/>
    <property type="match status" value="1"/>
</dbReference>
<comment type="catalytic activity">
    <reaction evidence="16 17 19">
        <text>(6S)-NADPHX + ADP = AMP + phosphate + NADPH + H(+)</text>
        <dbReference type="Rhea" id="RHEA:32235"/>
        <dbReference type="ChEBI" id="CHEBI:15378"/>
        <dbReference type="ChEBI" id="CHEBI:43474"/>
        <dbReference type="ChEBI" id="CHEBI:57783"/>
        <dbReference type="ChEBI" id="CHEBI:64076"/>
        <dbReference type="ChEBI" id="CHEBI:456215"/>
        <dbReference type="ChEBI" id="CHEBI:456216"/>
        <dbReference type="EC" id="4.2.1.136"/>
    </reaction>
</comment>
<evidence type="ECO:0000259" key="21">
    <source>
        <dbReference type="PROSITE" id="PS51385"/>
    </source>
</evidence>
<feature type="domain" description="YjeF N-terminal" evidence="21">
    <location>
        <begin position="10"/>
        <end position="222"/>
    </location>
</feature>
<evidence type="ECO:0000256" key="12">
    <source>
        <dbReference type="ARBA" id="ARBA00023239"/>
    </source>
</evidence>
<dbReference type="InterPro" id="IPR000631">
    <property type="entry name" value="CARKD"/>
</dbReference>
<dbReference type="HAMAP" id="MF_01965">
    <property type="entry name" value="NADHX_dehydratase"/>
    <property type="match status" value="1"/>
</dbReference>
<feature type="binding site" evidence="18">
    <location>
        <position position="63"/>
    </location>
    <ligand>
        <name>K(+)</name>
        <dbReference type="ChEBI" id="CHEBI:29103"/>
    </ligand>
</feature>
<dbReference type="Gene3D" id="3.40.1190.20">
    <property type="match status" value="1"/>
</dbReference>
<feature type="binding site" evidence="17">
    <location>
        <position position="431"/>
    </location>
    <ligand>
        <name>(6S)-NADPHX</name>
        <dbReference type="ChEBI" id="CHEBI:64076"/>
    </ligand>
</feature>
<dbReference type="EC" id="5.1.99.6" evidence="19"/>
<comment type="catalytic activity">
    <reaction evidence="2 18 19">
        <text>(6R)-NADPHX = (6S)-NADPHX</text>
        <dbReference type="Rhea" id="RHEA:32227"/>
        <dbReference type="ChEBI" id="CHEBI:64076"/>
        <dbReference type="ChEBI" id="CHEBI:64077"/>
        <dbReference type="EC" id="5.1.99.6"/>
    </reaction>
</comment>
<dbReference type="Pfam" id="PF03853">
    <property type="entry name" value="YjeF_N"/>
    <property type="match status" value="1"/>
</dbReference>
<dbReference type="PANTHER" id="PTHR12592:SF0">
    <property type="entry name" value="ATP-DEPENDENT (S)-NAD(P)H-HYDRATE DEHYDRATASE"/>
    <property type="match status" value="1"/>
</dbReference>
<keyword evidence="6 17" id="KW-0547">Nucleotide-binding</keyword>
<keyword evidence="12 17" id="KW-0456">Lyase</keyword>
<comment type="function">
    <text evidence="17">Catalyzes the dehydration of the S-form of NAD(P)HX at the expense of ADP, which is converted to AMP. Together with NAD(P)HX epimerase, which catalyzes the epimerization of the S- and R-forms, the enzyme allows the repair of both epimers of NAD(P)HX, a damaged form of NAD(P)H that is a result of enzymatic or heat-dependent hydration.</text>
</comment>
<feature type="binding site" evidence="18">
    <location>
        <position position="165"/>
    </location>
    <ligand>
        <name>(6S)-NADPHX</name>
        <dbReference type="ChEBI" id="CHEBI:64076"/>
    </ligand>
</feature>
<evidence type="ECO:0000256" key="5">
    <source>
        <dbReference type="ARBA" id="ARBA00022723"/>
    </source>
</evidence>
<evidence type="ECO:0000256" key="19">
    <source>
        <dbReference type="PIRNR" id="PIRNR017184"/>
    </source>
</evidence>
<dbReference type="InterPro" id="IPR036652">
    <property type="entry name" value="YjeF_N_dom_sf"/>
</dbReference>
<feature type="binding site" evidence="18">
    <location>
        <begin position="128"/>
        <end position="134"/>
    </location>
    <ligand>
        <name>(6S)-NADPHX</name>
        <dbReference type="ChEBI" id="CHEBI:64076"/>
    </ligand>
</feature>
<keyword evidence="9 18" id="KW-0630">Potassium</keyword>
<name>A0ABP8JKU2_9MICO</name>
<evidence type="ECO:0000313" key="23">
    <source>
        <dbReference type="Proteomes" id="UP001500642"/>
    </source>
</evidence>
<keyword evidence="11 18" id="KW-0413">Isomerase</keyword>
<evidence type="ECO:0000256" key="18">
    <source>
        <dbReference type="HAMAP-Rule" id="MF_01966"/>
    </source>
</evidence>
<evidence type="ECO:0000256" key="13">
    <source>
        <dbReference type="ARBA" id="ARBA00023268"/>
    </source>
</evidence>
<proteinExistence type="inferred from homology"/>
<comment type="catalytic activity">
    <reaction evidence="15 17 19">
        <text>(6S)-NADHX + ADP = AMP + phosphate + NADH + H(+)</text>
        <dbReference type="Rhea" id="RHEA:32223"/>
        <dbReference type="ChEBI" id="CHEBI:15378"/>
        <dbReference type="ChEBI" id="CHEBI:43474"/>
        <dbReference type="ChEBI" id="CHEBI:57945"/>
        <dbReference type="ChEBI" id="CHEBI:64074"/>
        <dbReference type="ChEBI" id="CHEBI:456215"/>
        <dbReference type="ChEBI" id="CHEBI:456216"/>
        <dbReference type="EC" id="4.2.1.136"/>
    </reaction>
</comment>
<feature type="binding site" evidence="17">
    <location>
        <position position="358"/>
    </location>
    <ligand>
        <name>(6S)-NADPHX</name>
        <dbReference type="ChEBI" id="CHEBI:64076"/>
    </ligand>
</feature>
<gene>
    <name evidence="17" type="primary">nnrD</name>
    <name evidence="18" type="synonym">nnrE</name>
    <name evidence="22" type="ORF">GCM10023167_20620</name>
</gene>
<dbReference type="PROSITE" id="PS51385">
    <property type="entry name" value="YJEF_N"/>
    <property type="match status" value="1"/>
</dbReference>
<feature type="binding site" evidence="17">
    <location>
        <position position="264"/>
    </location>
    <ligand>
        <name>(6S)-NADPHX</name>
        <dbReference type="ChEBI" id="CHEBI:64076"/>
    </ligand>
</feature>
<keyword evidence="10 17" id="KW-0520">NAD</keyword>
<dbReference type="Proteomes" id="UP001500642">
    <property type="component" value="Unassembled WGS sequence"/>
</dbReference>
<dbReference type="PROSITE" id="PS51383">
    <property type="entry name" value="YJEF_C_3"/>
    <property type="match status" value="1"/>
</dbReference>
<evidence type="ECO:0000256" key="8">
    <source>
        <dbReference type="ARBA" id="ARBA00022857"/>
    </source>
</evidence>
<evidence type="ECO:0000256" key="10">
    <source>
        <dbReference type="ARBA" id="ARBA00023027"/>
    </source>
</evidence>
<keyword evidence="8 17" id="KW-0521">NADP</keyword>
<evidence type="ECO:0000256" key="6">
    <source>
        <dbReference type="ARBA" id="ARBA00022741"/>
    </source>
</evidence>
<evidence type="ECO:0000256" key="4">
    <source>
        <dbReference type="ARBA" id="ARBA00009524"/>
    </source>
</evidence>
<evidence type="ECO:0000256" key="1">
    <source>
        <dbReference type="ARBA" id="ARBA00000013"/>
    </source>
</evidence>
<accession>A0ABP8JKU2</accession>
<dbReference type="EMBL" id="BAABGL010000015">
    <property type="protein sequence ID" value="GAA4392418.1"/>
    <property type="molecule type" value="Genomic_DNA"/>
</dbReference>
<dbReference type="Gene3D" id="3.40.50.10260">
    <property type="entry name" value="YjeF N-terminal domain"/>
    <property type="match status" value="1"/>
</dbReference>
<comment type="cofactor">
    <cofactor evidence="17">
        <name>Mg(2+)</name>
        <dbReference type="ChEBI" id="CHEBI:18420"/>
    </cofactor>
</comment>
<dbReference type="InterPro" id="IPR017953">
    <property type="entry name" value="Carbohydrate_kinase_pred_CS"/>
</dbReference>
<keyword evidence="5 18" id="KW-0479">Metal-binding</keyword>
<evidence type="ECO:0000313" key="22">
    <source>
        <dbReference type="EMBL" id="GAA4392418.1"/>
    </source>
</evidence>
<protein>
    <recommendedName>
        <fullName evidence="19">Bifunctional NAD(P)H-hydrate repair enzyme</fullName>
    </recommendedName>
    <alternativeName>
        <fullName evidence="19">Nicotinamide nucleotide repair protein</fullName>
    </alternativeName>
    <domain>
        <recommendedName>
            <fullName evidence="19">ADP-dependent (S)-NAD(P)H-hydrate dehydratase</fullName>
            <ecNumber evidence="19">4.2.1.136</ecNumber>
        </recommendedName>
        <alternativeName>
            <fullName evidence="19">ADP-dependent NAD(P)HX dehydratase</fullName>
        </alternativeName>
    </domain>
    <domain>
        <recommendedName>
            <fullName evidence="19">NAD(P)H-hydrate epimerase</fullName>
            <ecNumber evidence="19">5.1.99.6</ecNumber>
        </recommendedName>
    </domain>
</protein>
<feature type="binding site" evidence="18">
    <location>
        <position position="168"/>
    </location>
    <ligand>
        <name>K(+)</name>
        <dbReference type="ChEBI" id="CHEBI:29103"/>
    </ligand>
</feature>
<evidence type="ECO:0000256" key="2">
    <source>
        <dbReference type="ARBA" id="ARBA00000909"/>
    </source>
</evidence>
<dbReference type="NCBIfam" id="TIGR00196">
    <property type="entry name" value="yjeF_cterm"/>
    <property type="match status" value="1"/>
</dbReference>
<comment type="caution">
    <text evidence="22">The sequence shown here is derived from an EMBL/GenBank/DDBJ whole genome shotgun (WGS) entry which is preliminary data.</text>
</comment>
<comment type="function">
    <text evidence="18">Catalyzes the epimerization of the S- and R-forms of NAD(P)HX, a damaged form of NAD(P)H that is a result of enzymatic or heat-dependent hydration. This is a prerequisite for the S-specific NAD(P)H-hydrate dehydratase to allow the repair of both epimers of NAD(P)HX.</text>
</comment>
<comment type="similarity">
    <text evidence="4 19">In the C-terminal section; belongs to the NnrD/CARKD family.</text>
</comment>
<comment type="subunit">
    <text evidence="17">Homotetramer.</text>
</comment>
<comment type="catalytic activity">
    <reaction evidence="1 18 19">
        <text>(6R)-NADHX = (6S)-NADHX</text>
        <dbReference type="Rhea" id="RHEA:32215"/>
        <dbReference type="ChEBI" id="CHEBI:64074"/>
        <dbReference type="ChEBI" id="CHEBI:64075"/>
        <dbReference type="EC" id="5.1.99.6"/>
    </reaction>
</comment>
<dbReference type="SUPFAM" id="SSF53613">
    <property type="entry name" value="Ribokinase-like"/>
    <property type="match status" value="1"/>
</dbReference>
<dbReference type="RefSeq" id="WP_345031929.1">
    <property type="nucleotide sequence ID" value="NZ_BAABGL010000015.1"/>
</dbReference>
<dbReference type="InterPro" id="IPR030677">
    <property type="entry name" value="Nnr"/>
</dbReference>
<comment type="caution">
    <text evidence="18">Lacks conserved residue(s) required for the propagation of feature annotation.</text>
</comment>
<feature type="binding site" evidence="18">
    <location>
        <begin position="62"/>
        <end position="66"/>
    </location>
    <ligand>
        <name>(6S)-NADPHX</name>
        <dbReference type="ChEBI" id="CHEBI:64076"/>
    </ligand>
</feature>
<keyword evidence="7 17" id="KW-0067">ATP-binding</keyword>
<feature type="binding site" evidence="18">
    <location>
        <position position="124"/>
    </location>
    <ligand>
        <name>K(+)</name>
        <dbReference type="ChEBI" id="CHEBI:29103"/>
    </ligand>
</feature>
<dbReference type="Pfam" id="PF01256">
    <property type="entry name" value="Carb_kinase"/>
    <property type="match status" value="1"/>
</dbReference>
<feature type="binding site" evidence="17">
    <location>
        <position position="314"/>
    </location>
    <ligand>
        <name>(6S)-NADPHX</name>
        <dbReference type="ChEBI" id="CHEBI:64076"/>
    </ligand>
</feature>
<evidence type="ECO:0000256" key="7">
    <source>
        <dbReference type="ARBA" id="ARBA00022840"/>
    </source>
</evidence>
<reference evidence="23" key="1">
    <citation type="journal article" date="2019" name="Int. J. Syst. Evol. Microbiol.">
        <title>The Global Catalogue of Microorganisms (GCM) 10K type strain sequencing project: providing services to taxonomists for standard genome sequencing and annotation.</title>
        <authorList>
            <consortium name="The Broad Institute Genomics Platform"/>
            <consortium name="The Broad Institute Genome Sequencing Center for Infectious Disease"/>
            <person name="Wu L."/>
            <person name="Ma J."/>
        </authorList>
    </citation>
    <scope>NUCLEOTIDE SEQUENCE [LARGE SCALE GENOMIC DNA]</scope>
    <source>
        <strain evidence="23">JCM 17808</strain>
    </source>
</reference>
<dbReference type="EC" id="4.2.1.136" evidence="19"/>
<feature type="domain" description="YjeF C-terminal" evidence="20">
    <location>
        <begin position="229"/>
        <end position="503"/>
    </location>
</feature>
<dbReference type="InterPro" id="IPR004443">
    <property type="entry name" value="YjeF_N_dom"/>
</dbReference>
<evidence type="ECO:0000256" key="3">
    <source>
        <dbReference type="ARBA" id="ARBA00006001"/>
    </source>
</evidence>
<comment type="similarity">
    <text evidence="17">Belongs to the NnrD/CARKD family.</text>
</comment>
<comment type="similarity">
    <text evidence="18">Belongs to the NnrE/AIBP family.</text>
</comment>
<dbReference type="SUPFAM" id="SSF64153">
    <property type="entry name" value="YjeF N-terminal domain-like"/>
    <property type="match status" value="1"/>
</dbReference>
<feature type="binding site" evidence="17">
    <location>
        <position position="430"/>
    </location>
    <ligand>
        <name>AMP</name>
        <dbReference type="ChEBI" id="CHEBI:456215"/>
    </ligand>
</feature>
<dbReference type="HAMAP" id="MF_01966">
    <property type="entry name" value="NADHX_epimerase"/>
    <property type="match status" value="1"/>
</dbReference>
<evidence type="ECO:0000256" key="14">
    <source>
        <dbReference type="ARBA" id="ARBA00025153"/>
    </source>
</evidence>
<comment type="cofactor">
    <cofactor evidence="18 19">
        <name>K(+)</name>
        <dbReference type="ChEBI" id="CHEBI:29103"/>
    </cofactor>
    <text evidence="18 19">Binds 1 potassium ion per subunit.</text>
</comment>
<comment type="function">
    <text evidence="14 19">Bifunctional enzyme that catalyzes the epimerization of the S- and R-forms of NAD(P)HX and the dehydration of the S-form of NAD(P)HX at the expense of ADP, which is converted to AMP. This allows the repair of both epimers of NAD(P)HX, a damaged form of NAD(P)H that is a result of enzymatic or heat-dependent hydration.</text>
</comment>
<evidence type="ECO:0000256" key="17">
    <source>
        <dbReference type="HAMAP-Rule" id="MF_01965"/>
    </source>
</evidence>
<evidence type="ECO:0000256" key="11">
    <source>
        <dbReference type="ARBA" id="ARBA00023235"/>
    </source>
</evidence>
<evidence type="ECO:0000256" key="15">
    <source>
        <dbReference type="ARBA" id="ARBA00048238"/>
    </source>
</evidence>
<keyword evidence="13" id="KW-0511">Multifunctional enzyme</keyword>
<dbReference type="PROSITE" id="PS01050">
    <property type="entry name" value="YJEF_C_2"/>
    <property type="match status" value="1"/>
</dbReference>
<keyword evidence="23" id="KW-1185">Reference proteome</keyword>
<dbReference type="PANTHER" id="PTHR12592">
    <property type="entry name" value="ATP-DEPENDENT (S)-NAD(P)H-HYDRATE DEHYDRATASE FAMILY MEMBER"/>
    <property type="match status" value="1"/>
</dbReference>
<evidence type="ECO:0000256" key="9">
    <source>
        <dbReference type="ARBA" id="ARBA00022958"/>
    </source>
</evidence>
<organism evidence="22 23">
    <name type="scientific">Brevibacterium pityocampae</name>
    <dbReference type="NCBI Taxonomy" id="506594"/>
    <lineage>
        <taxon>Bacteria</taxon>
        <taxon>Bacillati</taxon>
        <taxon>Actinomycetota</taxon>
        <taxon>Actinomycetes</taxon>
        <taxon>Micrococcales</taxon>
        <taxon>Brevibacteriaceae</taxon>
        <taxon>Brevibacterium</taxon>
    </lineage>
</organism>
<evidence type="ECO:0000256" key="16">
    <source>
        <dbReference type="ARBA" id="ARBA00049209"/>
    </source>
</evidence>
<dbReference type="CDD" id="cd01171">
    <property type="entry name" value="YXKO-related"/>
    <property type="match status" value="1"/>
</dbReference>